<reference evidence="2" key="1">
    <citation type="submission" date="2014-09" db="EMBL/GenBank/DDBJ databases">
        <title>Genome sequence of the luminous mushroom Mycena chlorophos for searching fungal bioluminescence genes.</title>
        <authorList>
            <person name="Tanaka Y."/>
            <person name="Kasuga D."/>
            <person name="Oba Y."/>
            <person name="Hase S."/>
            <person name="Sato K."/>
            <person name="Oba Y."/>
            <person name="Sakakibara Y."/>
        </authorList>
    </citation>
    <scope>NUCLEOTIDE SEQUENCE</scope>
</reference>
<protein>
    <submittedName>
        <fullName evidence="2">Uncharacterized protein</fullName>
    </submittedName>
</protein>
<gene>
    <name evidence="2" type="ORF">MCHLO_06025</name>
</gene>
<evidence type="ECO:0000313" key="2">
    <source>
        <dbReference type="EMBL" id="GAT48643.1"/>
    </source>
</evidence>
<organism evidence="2 3">
    <name type="scientific">Mycena chlorophos</name>
    <name type="common">Agaric fungus</name>
    <name type="synonym">Agaricus chlorophos</name>
    <dbReference type="NCBI Taxonomy" id="658473"/>
    <lineage>
        <taxon>Eukaryota</taxon>
        <taxon>Fungi</taxon>
        <taxon>Dikarya</taxon>
        <taxon>Basidiomycota</taxon>
        <taxon>Agaricomycotina</taxon>
        <taxon>Agaricomycetes</taxon>
        <taxon>Agaricomycetidae</taxon>
        <taxon>Agaricales</taxon>
        <taxon>Marasmiineae</taxon>
        <taxon>Mycenaceae</taxon>
        <taxon>Mycena</taxon>
    </lineage>
</organism>
<dbReference type="EMBL" id="DF844795">
    <property type="protein sequence ID" value="GAT48643.1"/>
    <property type="molecule type" value="Genomic_DNA"/>
</dbReference>
<evidence type="ECO:0000313" key="3">
    <source>
        <dbReference type="Proteomes" id="UP000815677"/>
    </source>
</evidence>
<keyword evidence="3" id="KW-1185">Reference proteome</keyword>
<evidence type="ECO:0000256" key="1">
    <source>
        <dbReference type="SAM" id="MobiDB-lite"/>
    </source>
</evidence>
<accession>A0ABQ0LC09</accession>
<proteinExistence type="predicted"/>
<feature type="compositionally biased region" description="Low complexity" evidence="1">
    <location>
        <begin position="46"/>
        <end position="55"/>
    </location>
</feature>
<name>A0ABQ0LC09_MYCCL</name>
<sequence>MVLPQRPPLRRRSTTHVSATDTEYETTPPPKHAQLSPPDSPPPAPSRARAPLAPLVNGAHPMVQKSSGDHIHQLEKRVKVLENELKETAQGAPSPPADAAPPSATVEGDDWVRRSLDQSLRELQQHDPTIFLLPVPVREAGVTRRLGHVSQP</sequence>
<feature type="compositionally biased region" description="Basic and acidic residues" evidence="1">
    <location>
        <begin position="67"/>
        <end position="87"/>
    </location>
</feature>
<feature type="region of interest" description="Disordered" evidence="1">
    <location>
        <begin position="1"/>
        <end position="113"/>
    </location>
</feature>
<dbReference type="Proteomes" id="UP000815677">
    <property type="component" value="Unassembled WGS sequence"/>
</dbReference>